<evidence type="ECO:0000256" key="2">
    <source>
        <dbReference type="ARBA" id="ARBA00012438"/>
    </source>
</evidence>
<dbReference type="PANTHER" id="PTHR44936:SF10">
    <property type="entry name" value="SENSOR PROTEIN RSTB"/>
    <property type="match status" value="1"/>
</dbReference>
<keyword evidence="4" id="KW-0547">Nucleotide-binding</keyword>
<dbReference type="Gene3D" id="3.30.565.10">
    <property type="entry name" value="Histidine kinase-like ATPase, C-terminal domain"/>
    <property type="match status" value="1"/>
</dbReference>
<comment type="catalytic activity">
    <reaction evidence="1">
        <text>ATP + protein L-histidine = ADP + protein N-phospho-L-histidine.</text>
        <dbReference type="EC" id="2.7.13.3"/>
    </reaction>
</comment>
<keyword evidence="7" id="KW-0472">Membrane</keyword>
<proteinExistence type="predicted"/>
<dbReference type="InterPro" id="IPR005467">
    <property type="entry name" value="His_kinase_dom"/>
</dbReference>
<evidence type="ECO:0000256" key="1">
    <source>
        <dbReference type="ARBA" id="ARBA00000085"/>
    </source>
</evidence>
<dbReference type="PRINTS" id="PR00344">
    <property type="entry name" value="BCTRLSENSOR"/>
</dbReference>
<dbReference type="InterPro" id="IPR036097">
    <property type="entry name" value="HisK_dim/P_sf"/>
</dbReference>
<keyword evidence="7" id="KW-1133">Transmembrane helix</keyword>
<dbReference type="Gene3D" id="1.10.287.130">
    <property type="match status" value="1"/>
</dbReference>
<dbReference type="PANTHER" id="PTHR44936">
    <property type="entry name" value="SENSOR PROTEIN CREC"/>
    <property type="match status" value="1"/>
</dbReference>
<keyword evidence="7" id="KW-0812">Transmembrane</keyword>
<feature type="transmembrane region" description="Helical" evidence="7">
    <location>
        <begin position="20"/>
        <end position="44"/>
    </location>
</feature>
<dbReference type="InterPro" id="IPR003594">
    <property type="entry name" value="HATPase_dom"/>
</dbReference>
<feature type="domain" description="Histidine kinase" evidence="8">
    <location>
        <begin position="133"/>
        <end position="350"/>
    </location>
</feature>
<dbReference type="EMBL" id="BMFD01000013">
    <property type="protein sequence ID" value="GGC49584.1"/>
    <property type="molecule type" value="Genomic_DNA"/>
</dbReference>
<protein>
    <recommendedName>
        <fullName evidence="2">histidine kinase</fullName>
        <ecNumber evidence="2">2.7.13.3</ecNumber>
    </recommendedName>
</protein>
<evidence type="ECO:0000256" key="5">
    <source>
        <dbReference type="ARBA" id="ARBA00022777"/>
    </source>
</evidence>
<comment type="caution">
    <text evidence="9">The sequence shown here is derived from an EMBL/GenBank/DDBJ whole genome shotgun (WGS) entry which is preliminary data.</text>
</comment>
<dbReference type="InterPro" id="IPR050980">
    <property type="entry name" value="2C_sensor_his_kinase"/>
</dbReference>
<keyword evidence="10" id="KW-1185">Reference proteome</keyword>
<reference evidence="10" key="1">
    <citation type="journal article" date="2019" name="Int. J. Syst. Evol. Microbiol.">
        <title>The Global Catalogue of Microorganisms (GCM) 10K type strain sequencing project: providing services to taxonomists for standard genome sequencing and annotation.</title>
        <authorList>
            <consortium name="The Broad Institute Genomics Platform"/>
            <consortium name="The Broad Institute Genome Sequencing Center for Infectious Disease"/>
            <person name="Wu L."/>
            <person name="Ma J."/>
        </authorList>
    </citation>
    <scope>NUCLEOTIDE SEQUENCE [LARGE SCALE GENOMIC DNA]</scope>
    <source>
        <strain evidence="10">CGMCC 1.12479</strain>
    </source>
</reference>
<evidence type="ECO:0000313" key="9">
    <source>
        <dbReference type="EMBL" id="GGC49584.1"/>
    </source>
</evidence>
<evidence type="ECO:0000256" key="6">
    <source>
        <dbReference type="ARBA" id="ARBA00022840"/>
    </source>
</evidence>
<dbReference type="InterPro" id="IPR004358">
    <property type="entry name" value="Sig_transdc_His_kin-like_C"/>
</dbReference>
<gene>
    <name evidence="9" type="ORF">GCM10010993_30090</name>
</gene>
<dbReference type="Pfam" id="PF02518">
    <property type="entry name" value="HATPase_c"/>
    <property type="match status" value="1"/>
</dbReference>
<keyword evidence="6" id="KW-0067">ATP-binding</keyword>
<dbReference type="Proteomes" id="UP000635885">
    <property type="component" value="Unassembled WGS sequence"/>
</dbReference>
<keyword evidence="5" id="KW-0418">Kinase</keyword>
<evidence type="ECO:0000256" key="7">
    <source>
        <dbReference type="SAM" id="Phobius"/>
    </source>
</evidence>
<feature type="transmembrane region" description="Helical" evidence="7">
    <location>
        <begin position="50"/>
        <end position="76"/>
    </location>
</feature>
<sequence>MNNILKSFYSLPGLKRSYALKFFVITFLGIHIPLLGLSVFLLILPNQIDSLTIFWIVLGFTLLGTGLTLYILNYLIKPIQSADRALLQYISDREIPKLSIEGEDELSRLLKSMEKTIFRTEELIDQKDDLIYLLSHDFRAPLIKAKGVFELLQYETDSAFIEEVSNQLAEEMSMQLDLMESLLRLMQDEKASSQAQEFDLEELQEVLKEIIRSSKNQIEGKDLNVHFEIKGKAKIRAEKVLVRQLVFNLLSNAIKFSKNGGNIKIEGLAKSDSFSFQVQDEGIGFDPRLANRFFQKFSSHRKEGVNGEKSTGLGLYISRKIAERYGAKLSAYSQGEDKGAVFEVVFPVDSKNE</sequence>
<evidence type="ECO:0000256" key="4">
    <source>
        <dbReference type="ARBA" id="ARBA00022741"/>
    </source>
</evidence>
<accession>A0ABQ1MZC9</accession>
<evidence type="ECO:0000256" key="3">
    <source>
        <dbReference type="ARBA" id="ARBA00022679"/>
    </source>
</evidence>
<dbReference type="RefSeq" id="WP_188443929.1">
    <property type="nucleotide sequence ID" value="NZ_BMFD01000013.1"/>
</dbReference>
<dbReference type="SUPFAM" id="SSF47384">
    <property type="entry name" value="Homodimeric domain of signal transducing histidine kinase"/>
    <property type="match status" value="1"/>
</dbReference>
<organism evidence="9 10">
    <name type="scientific">Belliella aquatica</name>
    <dbReference type="NCBI Taxonomy" id="1323734"/>
    <lineage>
        <taxon>Bacteria</taxon>
        <taxon>Pseudomonadati</taxon>
        <taxon>Bacteroidota</taxon>
        <taxon>Cytophagia</taxon>
        <taxon>Cytophagales</taxon>
        <taxon>Cyclobacteriaceae</taxon>
        <taxon>Belliella</taxon>
    </lineage>
</organism>
<dbReference type="SUPFAM" id="SSF55874">
    <property type="entry name" value="ATPase domain of HSP90 chaperone/DNA topoisomerase II/histidine kinase"/>
    <property type="match status" value="1"/>
</dbReference>
<evidence type="ECO:0000313" key="10">
    <source>
        <dbReference type="Proteomes" id="UP000635885"/>
    </source>
</evidence>
<evidence type="ECO:0000259" key="8">
    <source>
        <dbReference type="PROSITE" id="PS50109"/>
    </source>
</evidence>
<dbReference type="EC" id="2.7.13.3" evidence="2"/>
<name>A0ABQ1MZC9_9BACT</name>
<dbReference type="InterPro" id="IPR036890">
    <property type="entry name" value="HATPase_C_sf"/>
</dbReference>
<dbReference type="SMART" id="SM00387">
    <property type="entry name" value="HATPase_c"/>
    <property type="match status" value="1"/>
</dbReference>
<dbReference type="PROSITE" id="PS50109">
    <property type="entry name" value="HIS_KIN"/>
    <property type="match status" value="1"/>
</dbReference>
<keyword evidence="3" id="KW-0808">Transferase</keyword>